<gene>
    <name evidence="4" type="ORF">ACFQE1_12200</name>
</gene>
<dbReference type="InterPro" id="IPR010624">
    <property type="entry name" value="KaiC_dom"/>
</dbReference>
<sequence length="231" mass="25493">MRISSGVDGFDDLVDGGLPAGRLYVVCGPPGSGKTTFSSQFVTRGAASGERCLFLSMHETKDDIVEDMSNYEFGFDRAMASDRVTFLDAFSNDGKRFFGLPGDHHDKSNLTNRIVSFVESRDIKRLVVDSTMLLRYFLSDDEDTLIGFLSALKRTDATILLIAEMTDPTSYADEHYLAHGVVFLHNYLEADGMTRGVQVVKMRGTDVDTDIHPVAFDDDGIHVDVSATVTR</sequence>
<dbReference type="EMBL" id="JBHSWU010000394">
    <property type="protein sequence ID" value="MFC6725121.1"/>
    <property type="molecule type" value="Genomic_DNA"/>
</dbReference>
<keyword evidence="5" id="KW-1185">Reference proteome</keyword>
<accession>A0ABD5S0K2</accession>
<dbReference type="PANTHER" id="PTHR43637:SF1">
    <property type="entry name" value="UPF0273 PROTEIN TM_0370"/>
    <property type="match status" value="1"/>
</dbReference>
<dbReference type="InterPro" id="IPR027417">
    <property type="entry name" value="P-loop_NTPase"/>
</dbReference>
<dbReference type="SUPFAM" id="SSF52540">
    <property type="entry name" value="P-loop containing nucleoside triphosphate hydrolases"/>
    <property type="match status" value="1"/>
</dbReference>
<dbReference type="Gene3D" id="3.40.50.300">
    <property type="entry name" value="P-loop containing nucleotide triphosphate hydrolases"/>
    <property type="match status" value="1"/>
</dbReference>
<dbReference type="GO" id="GO:0005524">
    <property type="term" value="F:ATP binding"/>
    <property type="evidence" value="ECO:0007669"/>
    <property type="project" value="UniProtKB-KW"/>
</dbReference>
<keyword evidence="1" id="KW-0547">Nucleotide-binding</keyword>
<dbReference type="PROSITE" id="PS51146">
    <property type="entry name" value="KAIC"/>
    <property type="match status" value="1"/>
</dbReference>
<keyword evidence="2" id="KW-0067">ATP-binding</keyword>
<name>A0ABD5S0K2_9EURY</name>
<evidence type="ECO:0000256" key="1">
    <source>
        <dbReference type="ARBA" id="ARBA00022741"/>
    </source>
</evidence>
<organism evidence="4 5">
    <name type="scientific">Halobium palmae</name>
    <dbReference type="NCBI Taxonomy" id="1776492"/>
    <lineage>
        <taxon>Archaea</taxon>
        <taxon>Methanobacteriati</taxon>
        <taxon>Methanobacteriota</taxon>
        <taxon>Stenosarchaea group</taxon>
        <taxon>Halobacteria</taxon>
        <taxon>Halobacteriales</taxon>
        <taxon>Haloferacaceae</taxon>
        <taxon>Halobium</taxon>
    </lineage>
</organism>
<dbReference type="Proteomes" id="UP001596328">
    <property type="component" value="Unassembled WGS sequence"/>
</dbReference>
<evidence type="ECO:0000313" key="5">
    <source>
        <dbReference type="Proteomes" id="UP001596328"/>
    </source>
</evidence>
<evidence type="ECO:0000256" key="2">
    <source>
        <dbReference type="ARBA" id="ARBA00022840"/>
    </source>
</evidence>
<dbReference type="InterPro" id="IPR014774">
    <property type="entry name" value="KaiC-like_dom"/>
</dbReference>
<dbReference type="Pfam" id="PF06745">
    <property type="entry name" value="ATPase"/>
    <property type="match status" value="1"/>
</dbReference>
<evidence type="ECO:0000313" key="4">
    <source>
        <dbReference type="EMBL" id="MFC6725121.1"/>
    </source>
</evidence>
<feature type="domain" description="KaiC" evidence="3">
    <location>
        <begin position="1"/>
        <end position="231"/>
    </location>
</feature>
<comment type="caution">
    <text evidence="4">The sequence shown here is derived from an EMBL/GenBank/DDBJ whole genome shotgun (WGS) entry which is preliminary data.</text>
</comment>
<dbReference type="PANTHER" id="PTHR43637">
    <property type="entry name" value="UPF0273 PROTEIN TM_0370"/>
    <property type="match status" value="1"/>
</dbReference>
<evidence type="ECO:0000259" key="3">
    <source>
        <dbReference type="PROSITE" id="PS51146"/>
    </source>
</evidence>
<reference evidence="4 5" key="1">
    <citation type="journal article" date="2019" name="Int. J. Syst. Evol. Microbiol.">
        <title>The Global Catalogue of Microorganisms (GCM) 10K type strain sequencing project: providing services to taxonomists for standard genome sequencing and annotation.</title>
        <authorList>
            <consortium name="The Broad Institute Genomics Platform"/>
            <consortium name="The Broad Institute Genome Sequencing Center for Infectious Disease"/>
            <person name="Wu L."/>
            <person name="Ma J."/>
        </authorList>
    </citation>
    <scope>NUCLEOTIDE SEQUENCE [LARGE SCALE GENOMIC DNA]</scope>
    <source>
        <strain evidence="4 5">NBRC 111368</strain>
    </source>
</reference>
<protein>
    <submittedName>
        <fullName evidence="4">RAD55 family ATPase</fullName>
    </submittedName>
</protein>
<proteinExistence type="predicted"/>
<dbReference type="AlphaFoldDB" id="A0ABD5S0K2"/>